<evidence type="ECO:0000313" key="3">
    <source>
        <dbReference type="Proteomes" id="UP000789759"/>
    </source>
</evidence>
<sequence>MINNITIKQTHINEDIPDFLAKLRLYLQNQEVNPADNAEGPPTGKEVVIGYLRRCMKGRALEWFDKEIITKQNWELANLLDNTEQANLVAINRRTAVQIGNQALNEALGQPGNAIVKLRAVEGSRPTNIAVNAPNANNGTTVVVAGIHFGQAIWWLKTHFPTVEEELQDLQYGTIRKENMTIDELYRKLLRIGRQANYRPKELHNKFLDALPIPWFEKAKDISKHLPLDELAKKLYEIELQRIARHKRDRIFNSLVSQQASREIYEPLPISASQQQRISLEDMQKAIQYTLQSVAQKAQAPASQTVEPVRQPRGPPPSLQTEKGIENYNLTQYLHNLDIFSTEDFNRNFPIKHFQKPCPGQLYSSNQNARIDRIESKVNEISQMTSQFRRMMLENQSKKPDEEGGYNKEENKWHAPSHQPEIYNELLPKLSLAMRKMCQFHIVQEKESKSDEWFSSLQYLHCNINDLLITNSFLDSASEFGGVNDATINALRWKADKPSDFAIKGNSKHISESLGYVKDKDDKIVMSTENFAYINNGEPKLMLCLGITWIQKVQGIFDPSKNQFRMKLHEKTYTIPTFSKTLIAKDLPKEKQILEGPHDLIQVSIDFSSLTSKVLAERCSQLTETKMEE</sequence>
<feature type="region of interest" description="Disordered" evidence="1">
    <location>
        <begin position="397"/>
        <end position="417"/>
    </location>
</feature>
<dbReference type="OrthoDB" id="2438904at2759"/>
<keyword evidence="3" id="KW-1185">Reference proteome</keyword>
<comment type="caution">
    <text evidence="2">The sequence shown here is derived from an EMBL/GenBank/DDBJ whole genome shotgun (WGS) entry which is preliminary data.</text>
</comment>
<gene>
    <name evidence="2" type="ORF">CPELLU_LOCUS11619</name>
</gene>
<evidence type="ECO:0000313" key="2">
    <source>
        <dbReference type="EMBL" id="CAG8697027.1"/>
    </source>
</evidence>
<evidence type="ECO:0000256" key="1">
    <source>
        <dbReference type="SAM" id="MobiDB-lite"/>
    </source>
</evidence>
<dbReference type="EMBL" id="CAJVQA010010457">
    <property type="protein sequence ID" value="CAG8697027.1"/>
    <property type="molecule type" value="Genomic_DNA"/>
</dbReference>
<dbReference type="AlphaFoldDB" id="A0A9N9HMP6"/>
<protein>
    <submittedName>
        <fullName evidence="2">8199_t:CDS:1</fullName>
    </submittedName>
</protein>
<reference evidence="2" key="1">
    <citation type="submission" date="2021-06" db="EMBL/GenBank/DDBJ databases">
        <authorList>
            <person name="Kallberg Y."/>
            <person name="Tangrot J."/>
            <person name="Rosling A."/>
        </authorList>
    </citation>
    <scope>NUCLEOTIDE SEQUENCE</scope>
    <source>
        <strain evidence="2">FL966</strain>
    </source>
</reference>
<accession>A0A9N9HMP6</accession>
<feature type="compositionally biased region" description="Basic and acidic residues" evidence="1">
    <location>
        <begin position="397"/>
        <end position="413"/>
    </location>
</feature>
<organism evidence="2 3">
    <name type="scientific">Cetraspora pellucida</name>
    <dbReference type="NCBI Taxonomy" id="1433469"/>
    <lineage>
        <taxon>Eukaryota</taxon>
        <taxon>Fungi</taxon>
        <taxon>Fungi incertae sedis</taxon>
        <taxon>Mucoromycota</taxon>
        <taxon>Glomeromycotina</taxon>
        <taxon>Glomeromycetes</taxon>
        <taxon>Diversisporales</taxon>
        <taxon>Gigasporaceae</taxon>
        <taxon>Cetraspora</taxon>
    </lineage>
</organism>
<name>A0A9N9HMP6_9GLOM</name>
<dbReference type="Proteomes" id="UP000789759">
    <property type="component" value="Unassembled WGS sequence"/>
</dbReference>
<feature type="region of interest" description="Disordered" evidence="1">
    <location>
        <begin position="300"/>
        <end position="322"/>
    </location>
</feature>
<proteinExistence type="predicted"/>